<evidence type="ECO:0000313" key="8">
    <source>
        <dbReference type="EMBL" id="TCC30997.1"/>
    </source>
</evidence>
<dbReference type="GO" id="GO:0022857">
    <property type="term" value="F:transmembrane transporter activity"/>
    <property type="evidence" value="ECO:0007669"/>
    <property type="project" value="InterPro"/>
</dbReference>
<dbReference type="InterPro" id="IPR011701">
    <property type="entry name" value="MFS"/>
</dbReference>
<feature type="transmembrane region" description="Helical" evidence="6">
    <location>
        <begin position="210"/>
        <end position="233"/>
    </location>
</feature>
<feature type="transmembrane region" description="Helical" evidence="6">
    <location>
        <begin position="126"/>
        <end position="145"/>
    </location>
</feature>
<dbReference type="EMBL" id="SJKC01000007">
    <property type="protein sequence ID" value="TCC30997.1"/>
    <property type="molecule type" value="Genomic_DNA"/>
</dbReference>
<evidence type="ECO:0000256" key="1">
    <source>
        <dbReference type="ARBA" id="ARBA00004651"/>
    </source>
</evidence>
<feature type="transmembrane region" description="Helical" evidence="6">
    <location>
        <begin position="493"/>
        <end position="517"/>
    </location>
</feature>
<dbReference type="GO" id="GO:0005886">
    <property type="term" value="C:plasma membrane"/>
    <property type="evidence" value="ECO:0007669"/>
    <property type="project" value="UniProtKB-SubCell"/>
</dbReference>
<dbReference type="Proteomes" id="UP000294225">
    <property type="component" value="Unassembled WGS sequence"/>
</dbReference>
<name>A0A4R0IER8_9ACTN</name>
<organism evidence="8 9">
    <name type="scientific">Kribbella speibonae</name>
    <dbReference type="NCBI Taxonomy" id="1572660"/>
    <lineage>
        <taxon>Bacteria</taxon>
        <taxon>Bacillati</taxon>
        <taxon>Actinomycetota</taxon>
        <taxon>Actinomycetes</taxon>
        <taxon>Propionibacteriales</taxon>
        <taxon>Kribbellaceae</taxon>
        <taxon>Kribbella</taxon>
    </lineage>
</organism>
<dbReference type="Pfam" id="PF07690">
    <property type="entry name" value="MFS_1"/>
    <property type="match status" value="1"/>
</dbReference>
<evidence type="ECO:0000256" key="4">
    <source>
        <dbReference type="ARBA" id="ARBA00022989"/>
    </source>
</evidence>
<feature type="transmembrane region" description="Helical" evidence="6">
    <location>
        <begin position="301"/>
        <end position="318"/>
    </location>
</feature>
<feature type="transmembrane region" description="Helical" evidence="6">
    <location>
        <begin position="339"/>
        <end position="362"/>
    </location>
</feature>
<reference evidence="8 9" key="1">
    <citation type="submission" date="2019-02" db="EMBL/GenBank/DDBJ databases">
        <title>Kribbella capetownensis sp. nov. and Kribbella speibonae sp. nov., isolated from soil.</title>
        <authorList>
            <person name="Curtis S.M."/>
            <person name="Norton I."/>
            <person name="Everest G.J."/>
            <person name="Meyers P.R."/>
        </authorList>
    </citation>
    <scope>NUCLEOTIDE SEQUENCE [LARGE SCALE GENOMIC DNA]</scope>
    <source>
        <strain evidence="8 9">YM55</strain>
    </source>
</reference>
<feature type="transmembrane region" description="Helical" evidence="6">
    <location>
        <begin position="84"/>
        <end position="106"/>
    </location>
</feature>
<sequence length="529" mass="54953">MKVRRLRWARGQSPAQDRFAQPGGSSCVVIRVLLSEAEREKSISSTVASRRREVNGSRRPRYCSTYIEQRRRVGGMPLEHRRSVVALALIASFMVFVDSTIVNVTLAQLATHLNASRAELEWSLNAYTLSFAALMLGAGAIADTLGAKRAFLTGLLVFTLSSAVCAVAGSMLMLNLARLVQGAGSALLLPSALVLATASATDEHARHRLVSWWAAAGGAGMAAGPLLGGGLVALANWRAVFAVNVVIGIPAALWALRSMPAVVRRTRRLDLAGMATATTFIGGLVFALIEAPTRGWRDPAVLGAVALTVAGLVAFVVVERSVRAPLLPLKLYAERGFATAALQGTLLNFAFYGVLFSMSLLLQQGRHLSALVTGLLFLPLTGLISIANLGSAPLTRRLGRPAVLAIGQAVLTLALLALAWASTSSAVWPMVLALIPMGFSSGLLVPTMTAQSIAAVEPGLHGAASAAFNTSRQIGAAIGVATFGPLLGTAHDLAGGFVTCALVAAAASIAGLCVTAFGRRTRALVPSAG</sequence>
<keyword evidence="5 6" id="KW-0472">Membrane</keyword>
<dbReference type="InterPro" id="IPR036259">
    <property type="entry name" value="MFS_trans_sf"/>
</dbReference>
<dbReference type="InterPro" id="IPR020846">
    <property type="entry name" value="MFS_dom"/>
</dbReference>
<protein>
    <submittedName>
        <fullName evidence="8">MFS transporter</fullName>
    </submittedName>
</protein>
<dbReference type="Gene3D" id="1.20.1720.10">
    <property type="entry name" value="Multidrug resistance protein D"/>
    <property type="match status" value="1"/>
</dbReference>
<evidence type="ECO:0000256" key="3">
    <source>
        <dbReference type="ARBA" id="ARBA00022692"/>
    </source>
</evidence>
<feature type="transmembrane region" description="Helical" evidence="6">
    <location>
        <begin position="402"/>
        <end position="421"/>
    </location>
</feature>
<dbReference type="Gene3D" id="1.20.1250.20">
    <property type="entry name" value="MFS general substrate transporter like domains"/>
    <property type="match status" value="1"/>
</dbReference>
<evidence type="ECO:0000313" key="9">
    <source>
        <dbReference type="Proteomes" id="UP000294225"/>
    </source>
</evidence>
<dbReference type="AlphaFoldDB" id="A0A4R0IER8"/>
<feature type="domain" description="Major facilitator superfamily (MFS) profile" evidence="7">
    <location>
        <begin position="84"/>
        <end position="522"/>
    </location>
</feature>
<evidence type="ECO:0000259" key="7">
    <source>
        <dbReference type="PROSITE" id="PS50850"/>
    </source>
</evidence>
<accession>A0A4R0IER8</accession>
<keyword evidence="3 6" id="KW-0812">Transmembrane</keyword>
<gene>
    <name evidence="8" type="ORF">E0H92_38565</name>
</gene>
<feature type="transmembrane region" description="Helical" evidence="6">
    <location>
        <begin position="466"/>
        <end position="487"/>
    </location>
</feature>
<keyword evidence="2" id="KW-0813">Transport</keyword>
<feature type="transmembrane region" description="Helical" evidence="6">
    <location>
        <begin position="179"/>
        <end position="198"/>
    </location>
</feature>
<comment type="caution">
    <text evidence="8">The sequence shown here is derived from an EMBL/GenBank/DDBJ whole genome shotgun (WGS) entry which is preliminary data.</text>
</comment>
<dbReference type="PANTHER" id="PTHR42718">
    <property type="entry name" value="MAJOR FACILITATOR SUPERFAMILY MULTIDRUG TRANSPORTER MFSC"/>
    <property type="match status" value="1"/>
</dbReference>
<proteinExistence type="predicted"/>
<feature type="transmembrane region" description="Helical" evidence="6">
    <location>
        <begin position="152"/>
        <end position="173"/>
    </location>
</feature>
<keyword evidence="4 6" id="KW-1133">Transmembrane helix</keyword>
<dbReference type="PROSITE" id="PS50850">
    <property type="entry name" value="MFS"/>
    <property type="match status" value="1"/>
</dbReference>
<dbReference type="PANTHER" id="PTHR42718:SF9">
    <property type="entry name" value="MAJOR FACILITATOR SUPERFAMILY MULTIDRUG TRANSPORTER MFSC"/>
    <property type="match status" value="1"/>
</dbReference>
<evidence type="ECO:0000256" key="2">
    <source>
        <dbReference type="ARBA" id="ARBA00022448"/>
    </source>
</evidence>
<evidence type="ECO:0000256" key="6">
    <source>
        <dbReference type="SAM" id="Phobius"/>
    </source>
</evidence>
<comment type="subcellular location">
    <subcellularLocation>
        <location evidence="1">Cell membrane</location>
        <topology evidence="1">Multi-pass membrane protein</topology>
    </subcellularLocation>
</comment>
<feature type="transmembrane region" description="Helical" evidence="6">
    <location>
        <begin position="239"/>
        <end position="257"/>
    </location>
</feature>
<dbReference type="SUPFAM" id="SSF103473">
    <property type="entry name" value="MFS general substrate transporter"/>
    <property type="match status" value="1"/>
</dbReference>
<dbReference type="CDD" id="cd17321">
    <property type="entry name" value="MFS_MMR_MDR_like"/>
    <property type="match status" value="1"/>
</dbReference>
<feature type="transmembrane region" description="Helical" evidence="6">
    <location>
        <begin position="269"/>
        <end position="289"/>
    </location>
</feature>
<evidence type="ECO:0000256" key="5">
    <source>
        <dbReference type="ARBA" id="ARBA00023136"/>
    </source>
</evidence>
<feature type="transmembrane region" description="Helical" evidence="6">
    <location>
        <begin position="368"/>
        <end position="390"/>
    </location>
</feature>
<feature type="transmembrane region" description="Helical" evidence="6">
    <location>
        <begin position="427"/>
        <end position="445"/>
    </location>
</feature>